<dbReference type="InterPro" id="IPR052560">
    <property type="entry name" value="RdDP_mobile_element"/>
</dbReference>
<evidence type="ECO:0000313" key="2">
    <source>
        <dbReference type="EMBL" id="GBM13485.1"/>
    </source>
</evidence>
<keyword evidence="2" id="KW-0808">Transferase</keyword>
<dbReference type="PROSITE" id="PS50878">
    <property type="entry name" value="RT_POL"/>
    <property type="match status" value="1"/>
</dbReference>
<organism evidence="2 3">
    <name type="scientific">Araneus ventricosus</name>
    <name type="common">Orbweaver spider</name>
    <name type="synonym">Epeira ventricosa</name>
    <dbReference type="NCBI Taxonomy" id="182803"/>
    <lineage>
        <taxon>Eukaryota</taxon>
        <taxon>Metazoa</taxon>
        <taxon>Ecdysozoa</taxon>
        <taxon>Arthropoda</taxon>
        <taxon>Chelicerata</taxon>
        <taxon>Arachnida</taxon>
        <taxon>Araneae</taxon>
        <taxon>Araneomorphae</taxon>
        <taxon>Entelegynae</taxon>
        <taxon>Araneoidea</taxon>
        <taxon>Araneidae</taxon>
        <taxon>Araneus</taxon>
    </lineage>
</organism>
<sequence length="523" mass="59627">MTYISSITSATSSAQLWKKVKAANGIYKEFSFPVIRTGTTLYSTPIEVANIIGQGFARISSADSYSPTFLVTKRRAEQIPLNFKTRQLLPYNCAFRMFELRKALSEVKDTSPGPDGITYSMIRHLDADSLTNLLSLFNRIWKEQAYPSQWREAIVIPILKPEKDPSNPLNYRPTALTRSFQKLLNEWSIHVLYISWKRLAVFLLFKAVSGRAYDHTWRHGILRSLHDSEFQGNLPIFIQNFLSSRIFRVRLENIFSQPFMQDEGVPQGNVLSVTLFSLHFSKFLTILPSTVSATLYVDDLQISCQGSGINLIEQQLQNAVNKLLIWCNDNGHTLSPTKSSCVHFCRKRGMHPDPVIRIHDTVIPVVEKVPFLGIILDRKLTFLPHVLQLRKRCEKLLNIIKVLSTTSWGADRTALLRIYQSVILSRIDYGYEVYGSACSSVLRRLDPIHHSALRICSGAFRTSPVHSLYAVCHQMPLHLRRRKLGAQYYFRIQSHPNHPVLTLSIPVGLGRLYAARTSLSVRE</sequence>
<dbReference type="SUPFAM" id="SSF56672">
    <property type="entry name" value="DNA/RNA polymerases"/>
    <property type="match status" value="1"/>
</dbReference>
<dbReference type="PANTHER" id="PTHR36688:SF1">
    <property type="entry name" value="ENDONUCLEASE_EXONUCLEASE_PHOSPHATASE DOMAIN-CONTAINING PROTEIN"/>
    <property type="match status" value="1"/>
</dbReference>
<dbReference type="EMBL" id="BGPR01000328">
    <property type="protein sequence ID" value="GBM13485.1"/>
    <property type="molecule type" value="Genomic_DNA"/>
</dbReference>
<dbReference type="InterPro" id="IPR043502">
    <property type="entry name" value="DNA/RNA_pol_sf"/>
</dbReference>
<keyword evidence="2" id="KW-0548">Nucleotidyltransferase</keyword>
<feature type="domain" description="Reverse transcriptase" evidence="1">
    <location>
        <begin position="139"/>
        <end position="376"/>
    </location>
</feature>
<protein>
    <submittedName>
        <fullName evidence="2">RNA-directed DNA polymerase from mobile element jockey</fullName>
    </submittedName>
</protein>
<dbReference type="Proteomes" id="UP000499080">
    <property type="component" value="Unassembled WGS sequence"/>
</dbReference>
<accession>A0A4Y2DD58</accession>
<name>A0A4Y2DD58_ARAVE</name>
<keyword evidence="3" id="KW-1185">Reference proteome</keyword>
<dbReference type="AlphaFoldDB" id="A0A4Y2DD58"/>
<proteinExistence type="predicted"/>
<dbReference type="OrthoDB" id="6429725at2759"/>
<evidence type="ECO:0000313" key="3">
    <source>
        <dbReference type="Proteomes" id="UP000499080"/>
    </source>
</evidence>
<gene>
    <name evidence="2" type="primary">pol_2678</name>
    <name evidence="2" type="ORF">AVEN_40421_1</name>
</gene>
<dbReference type="InterPro" id="IPR000477">
    <property type="entry name" value="RT_dom"/>
</dbReference>
<reference evidence="2 3" key="1">
    <citation type="journal article" date="2019" name="Sci. Rep.">
        <title>Orb-weaving spider Araneus ventricosus genome elucidates the spidroin gene catalogue.</title>
        <authorList>
            <person name="Kono N."/>
            <person name="Nakamura H."/>
            <person name="Ohtoshi R."/>
            <person name="Moran D.A.P."/>
            <person name="Shinohara A."/>
            <person name="Yoshida Y."/>
            <person name="Fujiwara M."/>
            <person name="Mori M."/>
            <person name="Tomita M."/>
            <person name="Arakawa K."/>
        </authorList>
    </citation>
    <scope>NUCLEOTIDE SEQUENCE [LARGE SCALE GENOMIC DNA]</scope>
</reference>
<dbReference type="GO" id="GO:0003964">
    <property type="term" value="F:RNA-directed DNA polymerase activity"/>
    <property type="evidence" value="ECO:0007669"/>
    <property type="project" value="UniProtKB-KW"/>
</dbReference>
<keyword evidence="2" id="KW-0695">RNA-directed DNA polymerase</keyword>
<dbReference type="Pfam" id="PF00078">
    <property type="entry name" value="RVT_1"/>
    <property type="match status" value="1"/>
</dbReference>
<comment type="caution">
    <text evidence="2">The sequence shown here is derived from an EMBL/GenBank/DDBJ whole genome shotgun (WGS) entry which is preliminary data.</text>
</comment>
<evidence type="ECO:0000259" key="1">
    <source>
        <dbReference type="PROSITE" id="PS50878"/>
    </source>
</evidence>
<dbReference type="PANTHER" id="PTHR36688">
    <property type="entry name" value="ENDO/EXONUCLEASE/PHOSPHATASE DOMAIN-CONTAINING PROTEIN"/>
    <property type="match status" value="1"/>
</dbReference>